<feature type="compositionally biased region" description="Polar residues" evidence="1">
    <location>
        <begin position="2339"/>
        <end position="2354"/>
    </location>
</feature>
<evidence type="ECO:0000256" key="1">
    <source>
        <dbReference type="SAM" id="MobiDB-lite"/>
    </source>
</evidence>
<reference evidence="3" key="1">
    <citation type="submission" date="2020-01" db="EMBL/GenBank/DDBJ databases">
        <title>Draft genome sequence of the Termite Coptotermes fromosanus.</title>
        <authorList>
            <person name="Itakura S."/>
            <person name="Yosikawa Y."/>
            <person name="Umezawa K."/>
        </authorList>
    </citation>
    <scope>NUCLEOTIDE SEQUENCE [LARGE SCALE GENOMIC DNA]</scope>
</reference>
<evidence type="ECO:0008006" key="4">
    <source>
        <dbReference type="Google" id="ProtNLM"/>
    </source>
</evidence>
<accession>A0A6L2Q6F5</accession>
<evidence type="ECO:0000313" key="2">
    <source>
        <dbReference type="EMBL" id="GFG39082.1"/>
    </source>
</evidence>
<feature type="region of interest" description="Disordered" evidence="1">
    <location>
        <begin position="2051"/>
        <end position="2071"/>
    </location>
</feature>
<feature type="compositionally biased region" description="Polar residues" evidence="1">
    <location>
        <begin position="1231"/>
        <end position="1242"/>
    </location>
</feature>
<protein>
    <recommendedName>
        <fullName evidence="4">Telomere-associated protein Rif1 N-terminal domain-containing protein</fullName>
    </recommendedName>
</protein>
<dbReference type="GO" id="GO:0000723">
    <property type="term" value="P:telomere maintenance"/>
    <property type="evidence" value="ECO:0007669"/>
    <property type="project" value="TreeGrafter"/>
</dbReference>
<feature type="region of interest" description="Disordered" evidence="1">
    <location>
        <begin position="2223"/>
        <end position="2261"/>
    </location>
</feature>
<dbReference type="PANTHER" id="PTHR22928">
    <property type="entry name" value="TELOMERE-ASSOCIATED PROTEIN RIF1"/>
    <property type="match status" value="1"/>
</dbReference>
<feature type="compositionally biased region" description="Basic and acidic residues" evidence="1">
    <location>
        <begin position="2319"/>
        <end position="2329"/>
    </location>
</feature>
<feature type="compositionally biased region" description="Polar residues" evidence="1">
    <location>
        <begin position="2602"/>
        <end position="2618"/>
    </location>
</feature>
<dbReference type="CDD" id="cd14267">
    <property type="entry name" value="Rif1_CTD_C-II_like"/>
    <property type="match status" value="1"/>
</dbReference>
<feature type="non-terminal residue" evidence="2">
    <location>
        <position position="1"/>
    </location>
</feature>
<evidence type="ECO:0000313" key="3">
    <source>
        <dbReference type="Proteomes" id="UP000502823"/>
    </source>
</evidence>
<feature type="region of interest" description="Disordered" evidence="1">
    <location>
        <begin position="1033"/>
        <end position="1123"/>
    </location>
</feature>
<feature type="region of interest" description="Disordered" evidence="1">
    <location>
        <begin position="1885"/>
        <end position="1913"/>
    </location>
</feature>
<feature type="region of interest" description="Disordered" evidence="1">
    <location>
        <begin position="2879"/>
        <end position="2965"/>
    </location>
</feature>
<feature type="region of interest" description="Disordered" evidence="1">
    <location>
        <begin position="1162"/>
        <end position="1183"/>
    </location>
</feature>
<gene>
    <name evidence="2" type="ORF">Cfor_01272</name>
</gene>
<dbReference type="PANTHER" id="PTHR22928:SF3">
    <property type="entry name" value="TELOMERE-ASSOCIATED PROTEIN RIF1"/>
    <property type="match status" value="1"/>
</dbReference>
<feature type="compositionally biased region" description="Basic residues" evidence="1">
    <location>
        <begin position="2889"/>
        <end position="2909"/>
    </location>
</feature>
<feature type="compositionally biased region" description="Polar residues" evidence="1">
    <location>
        <begin position="2309"/>
        <end position="2318"/>
    </location>
</feature>
<feature type="region of interest" description="Disordered" evidence="1">
    <location>
        <begin position="1220"/>
        <end position="1243"/>
    </location>
</feature>
<dbReference type="EMBL" id="BLKM01000866">
    <property type="protein sequence ID" value="GFG39082.1"/>
    <property type="molecule type" value="Genomic_DNA"/>
</dbReference>
<dbReference type="GO" id="GO:0140445">
    <property type="term" value="C:chromosome, telomeric repeat region"/>
    <property type="evidence" value="ECO:0007669"/>
    <property type="project" value="TreeGrafter"/>
</dbReference>
<name>A0A6L2Q6F5_COPFO</name>
<feature type="region of interest" description="Disordered" evidence="1">
    <location>
        <begin position="640"/>
        <end position="659"/>
    </location>
</feature>
<feature type="compositionally biased region" description="Polar residues" evidence="1">
    <location>
        <begin position="2232"/>
        <end position="2245"/>
    </location>
</feature>
<sequence length="3117" mass="341094">VVLDGGEIPAEKVVKLVQDLLRLLQNLTTRSSGTTPVLATYCVSPLLEELVVGPHAFPPAVLASSTYYVGTAQLMTGTAALFLIEVMVSRPLLEMATSHTRYIAVLKAILDVGISHHSVLEFMHSVIRQLEIAASACHDISSAERASLCVVWSSVADALTKYLKFHVHVNQGDEKHHDLSCFYLVMLFPFYHFYSITYKQAMETLSTWLELYKCFHQAAIQNVSTLGLNEVCEAVAMKICQALVRHCPTSANQAVPLLKAAQNIIMLIPFSDICGTQQSSKCKSRYLVLPDRGQMSKPTNYITNTLNLVVKVSRMFSVFERAGEWYNTAGTLIMSCLETVFKNMKVGSITAAVPLMSSLSDSVLKLLQVNPLQDGTTKFWHESLHRMWKCYFSFIETFVPQKSVKDFLLSWMSALLEAGFSHPQQAIRDTTVTFWDNIVVPAFAKDNTDAPEVLKEARKKCEQTRGTSCVMPDSTCNLVDDKENPCDSISAAVFAFPEETDEHPKHRQSLLQQLQNEGRILTRHQKEVFRHRKHDIPVLYSSTLQPLQEDSIISETSQDTSDFVAPHRTIEPLSNKINISEDEVPAVAAPLKVLEPPTSLQRLADYRKKMMIGLEGSVVLTSVSGSNLTVSTDVRDQPVLSGASPGILDTQTETQRAEQPSSPLSLALVSHPCEPIPLPSNGRKLDLEAVAVRLPAAIVVPSEVTPDLPNTQLVHDQDVTAKPEVAITVPVSTPVLTSVAESVNDAPFLFPLEEAAVCSSLVMGRSEQDLSVSCNVLASLEVQKIVECPAAPQAFLTDKDLSPKASDVTSIVPASRKSLLIEATSKNTNTVSMQKVDPATKSLKRKPAAVVVNTENPLTNYFRPVSITLTADDGEVDTSEQGSARTIHLSVENSGDDTGTMAAGESESCLHSLETTQIVPEHTEALEECLAPSLPCVEVRTITKENDECAVSHGMQVLSPLKVVVEKVEDFIVTKAFSALETTPPLNIEHKEVPSCGASRCCRRKTKCPLKRHAGDPKLPPFKGCSKRVQQIKTRKQHKEVLLQDKLSESRSRHSKRKGSENPTILKCPSQVHGHNKHGSDDQVMDLTGQEAIGGSETTSGDNTSPSLLPAASGRTSSKTKLTKSTNTISKVIENNVAVQQSDELLKLSTTGSHPKQILNSATVLDDVNTKKRSKRHKPLNTKDLTYSRQVRNCNFSHDKGQAFDVESSKQNVACSRGLSNTSAREDNGDTCGNGSLSSASNGVVDEVTKQNIRNSTELLKPHVEMQETVQKVIKSNSCHNKMSLRSANKDTQNVKMMNQNMLCKTNVLKSDSDPQRSNVEFTKQNISNNNYIFSVGRREVQVNDTEMYKQNTVNCKGSVQHLQGSDVQISERSLSDSNKSLGAGIENETVLCLKAPNDMGTSECDACGVVKGGPDGITEKVCESTDSHKQSERVTSNVCVDKGPVKCVSSEVCYTPGVETSVSCLRGKRKFSSSDTGLKPSTAVRKPTSKWKRSITLTESNGKEINHSKPADNGSQTACNLRMDQTSDTRLVPEAVSAERNVMLLAGMTRGKRTRSKAKDSDSLIPAESAYSKRRKVKFNERGFQHDLDRVRVSRRECESSHDHQCSINPPEMEDKSLSLLRVGGKSSLLKSPEMLVVSTGGIIVSDEMKTAAVLTPGEVSAVTVPVLAAIVTGRCSGEVTILPTKTSVIPESPKRDAEEKIKSVQSCEDQAIGEVISVTMHGSNRDENFTMEKGISDEKVISRQKSRYTTSEENERLLGTGPRQLCPSTNKLDEHVKDKISLDVTDCNFTSMLRLGKLTSSHVPDNITHKNVNDRCQALDHSEESDVQVAQNQMLEKNNMIELGLKASVQAEGTCSCISVQAEGTCLCISTAEVTVPRVQVQNTSASPHAAYTDSRKPADSEDVIESSQDSSASSFIHSRLPLLQKCSVSVRRIDTTLEPGAKIIVSDGDCRLIVRAPEDSSSSFKVCTIDKGIPASGTQEKSAKAVSGMGKAHGMTCCSADQSLYGKHADVTGMDSLQDKPSTSLGINSSQDEGIKEPEVCVSECADSNRTARNEPQGRLRKQEGEDSVLSVVKTDAANPQSEQAPDLFKSKEYSPVVVMDNVSRSMFRHQISVAKHEGNSVVSKHQSKDQTITSDSNISTADICDTPKVQSKEGIMTPANNVSRVGKEVTPRLKSREQFITSEKNISRFGKEGTVKHQYKHQINTSLSEGNISTVNHEHAPELRSKHQVNPSKSEHNSSTIGKEDTPKPQSREEIDVSVSEDNILVVSSKEILKQRANEMFSASKSEDCTLLCCKEDGPKPHSSRGISTSQSEDSVSKEEKENIRKPHSKRQLTAADSNDNHMSSVTYDTQECHSKQKISKSALEDAVLTAVSENTSKLKRKSSSISSNCDINVSTLLKEDIPNPEPEQQKSEACGLTTIKEGRLKPRTRPRTLASKSEGISLAEDLKARFRHHVNTFKIDSTVVAVIPESQSEQQITMLKPKNQNTTFLKDNAEKSELNSSNCEEITAMCITDDTAELRPKHAAMDRRIKSDRRVKNYSDRRGTKFVLRSSSERMLTGDEVIVDRPQQLVAPKSVSTNQSQRNSDEQTKDDNVYSVDPNSSSQLDQQKISDNSGFVDDTAGTKKTPLNESNVLEGDFNVPSPLQSCKRPASLEVPRGQAASSLDNPADIGASKIKKFPMKNTENVSLCEKSVCGWSVAAPLEVKLCDDASSDSDKTPSPPSSKSLIRSPSSLLRAFCSVLGSAESSESNKSHHKCSRGRRAHYLLNRAVAVKDVETWSDVRPEEIRSVHSGTQPSLPLSRKIHLYTMSGGDSSPQEMLEGSVPKCETSSLACVTNLANVTCKRALKLAFSEQGVHPSKKKRVWFPDPELSSIRYYDSGPSSSRSTHRRCSPHVKTRRPLGKRRKAGECRAAVSSDSSVHDESPVRAFSTSPPDTESPHGKGITPESQSSPDLSGLASQGSVNETATELLNSQDAFFPALVNCSHPIECIAPRLTTKLEWTKALIVELTHKNIRTIGDLSRLDEASINRLPIASPKIPHAKAVLQDYMKLLEVESETSQNVRVSCPGRDFNQAPFQYKSEGLPDVLIVTEHAWQKHKHAKSLGRCEVPETVVE</sequence>
<dbReference type="GO" id="GO:0005634">
    <property type="term" value="C:nucleus"/>
    <property type="evidence" value="ECO:0007669"/>
    <property type="project" value="TreeGrafter"/>
</dbReference>
<comment type="caution">
    <text evidence="2">The sequence shown here is derived from an EMBL/GenBank/DDBJ whole genome shotgun (WGS) entry which is preliminary data.</text>
</comment>
<dbReference type="InParanoid" id="A0A6L2Q6F5"/>
<feature type="compositionally biased region" description="Polar residues" evidence="1">
    <location>
        <begin position="2022"/>
        <end position="2035"/>
    </location>
</feature>
<feature type="compositionally biased region" description="Basic and acidic residues" evidence="1">
    <location>
        <begin position="1039"/>
        <end position="1052"/>
    </location>
</feature>
<organism evidence="2 3">
    <name type="scientific">Coptotermes formosanus</name>
    <name type="common">Formosan subterranean termite</name>
    <dbReference type="NCBI Taxonomy" id="36987"/>
    <lineage>
        <taxon>Eukaryota</taxon>
        <taxon>Metazoa</taxon>
        <taxon>Ecdysozoa</taxon>
        <taxon>Arthropoda</taxon>
        <taxon>Hexapoda</taxon>
        <taxon>Insecta</taxon>
        <taxon>Pterygota</taxon>
        <taxon>Neoptera</taxon>
        <taxon>Polyneoptera</taxon>
        <taxon>Dictyoptera</taxon>
        <taxon>Blattodea</taxon>
        <taxon>Blattoidea</taxon>
        <taxon>Termitoidae</taxon>
        <taxon>Rhinotermitidae</taxon>
        <taxon>Coptotermes</taxon>
    </lineage>
</organism>
<feature type="compositionally biased region" description="Polar residues" evidence="1">
    <location>
        <begin position="1096"/>
        <end position="1107"/>
    </location>
</feature>
<feature type="region of interest" description="Disordered" evidence="1">
    <location>
        <begin position="2574"/>
        <end position="2649"/>
    </location>
</feature>
<feature type="compositionally biased region" description="Basic and acidic residues" evidence="1">
    <location>
        <begin position="2588"/>
        <end position="2597"/>
    </location>
</feature>
<feature type="compositionally biased region" description="Polar residues" evidence="1">
    <location>
        <begin position="649"/>
        <end position="659"/>
    </location>
</feature>
<feature type="compositionally biased region" description="Basic and acidic residues" evidence="1">
    <location>
        <begin position="2246"/>
        <end position="2259"/>
    </location>
</feature>
<feature type="region of interest" description="Disordered" evidence="1">
    <location>
        <begin position="2018"/>
        <end position="2037"/>
    </location>
</feature>
<feature type="compositionally biased region" description="Basic and acidic residues" evidence="1">
    <location>
        <begin position="2053"/>
        <end position="2068"/>
    </location>
</feature>
<dbReference type="Proteomes" id="UP000502823">
    <property type="component" value="Unassembled WGS sequence"/>
</dbReference>
<feature type="compositionally biased region" description="Basic residues" evidence="1">
    <location>
        <begin position="1171"/>
        <end position="1180"/>
    </location>
</feature>
<keyword evidence="3" id="KW-1185">Reference proteome</keyword>
<proteinExistence type="predicted"/>
<feature type="region of interest" description="Disordered" evidence="1">
    <location>
        <begin position="2303"/>
        <end position="2356"/>
    </location>
</feature>
<dbReference type="OrthoDB" id="8195022at2759"/>
<feature type="compositionally biased region" description="Polar residues" evidence="1">
    <location>
        <begin position="2949"/>
        <end position="2965"/>
    </location>
</feature>